<proteinExistence type="predicted"/>
<dbReference type="Proteomes" id="UP001212152">
    <property type="component" value="Unassembled WGS sequence"/>
</dbReference>
<evidence type="ECO:0000313" key="3">
    <source>
        <dbReference type="Proteomes" id="UP001212152"/>
    </source>
</evidence>
<evidence type="ECO:0000256" key="1">
    <source>
        <dbReference type="SAM" id="SignalP"/>
    </source>
</evidence>
<keyword evidence="3" id="KW-1185">Reference proteome</keyword>
<feature type="signal peptide" evidence="1">
    <location>
        <begin position="1"/>
        <end position="32"/>
    </location>
</feature>
<dbReference type="AlphaFoldDB" id="A0AAD5TMG8"/>
<protein>
    <submittedName>
        <fullName evidence="2">Uncharacterized protein</fullName>
    </submittedName>
</protein>
<reference evidence="2" key="1">
    <citation type="submission" date="2020-05" db="EMBL/GenBank/DDBJ databases">
        <title>Phylogenomic resolution of chytrid fungi.</title>
        <authorList>
            <person name="Stajich J.E."/>
            <person name="Amses K."/>
            <person name="Simmons R."/>
            <person name="Seto K."/>
            <person name="Myers J."/>
            <person name="Bonds A."/>
            <person name="Quandt C.A."/>
            <person name="Barry K."/>
            <person name="Liu P."/>
            <person name="Grigoriev I."/>
            <person name="Longcore J.E."/>
            <person name="James T.Y."/>
        </authorList>
    </citation>
    <scope>NUCLEOTIDE SEQUENCE</scope>
    <source>
        <strain evidence="2">JEL0379</strain>
    </source>
</reference>
<organism evidence="2 3">
    <name type="scientific">Geranomyces variabilis</name>
    <dbReference type="NCBI Taxonomy" id="109894"/>
    <lineage>
        <taxon>Eukaryota</taxon>
        <taxon>Fungi</taxon>
        <taxon>Fungi incertae sedis</taxon>
        <taxon>Chytridiomycota</taxon>
        <taxon>Chytridiomycota incertae sedis</taxon>
        <taxon>Chytridiomycetes</taxon>
        <taxon>Spizellomycetales</taxon>
        <taxon>Powellomycetaceae</taxon>
        <taxon>Geranomyces</taxon>
    </lineage>
</organism>
<name>A0AAD5TMG8_9FUNG</name>
<keyword evidence="1" id="KW-0732">Signal</keyword>
<feature type="chain" id="PRO_5041999551" evidence="1">
    <location>
        <begin position="33"/>
        <end position="381"/>
    </location>
</feature>
<accession>A0AAD5TMG8</accession>
<gene>
    <name evidence="2" type="ORF">HDU87_001582</name>
</gene>
<sequence length="381" mass="40416">MSTAASRSRWSALAVLLVAALLQLADLPGASADSQPVQSVRQLNYTGIVNQPNMLAFQAISKSDDATYVLKWNQLAVVDGCRMRIDIAHQSMGAFVRACPEQFPSVPYNNDSDVFAVYPTLPFAGTYVISVAFTLDIPGINVTVQPSQTTVFLSVAAGGAPATVNTALDQRLLGQQQATPNAYTEMWVAQNQVATLPQADQDPAAWNTDGTFRVVLNPGTGALKTGLCRLFTVSYYNTNASAVDVPAGRGTATFQPYFGTDGHVFLTSSGVLQAVSTQTKAFRISDDANAPKWQPLCGFDQAPPAFENTTSRLGFGLYFTTTGTFNIFVQTRIGGYLVTSSHAINVPNPQDDSGNAAVGGGPKAWWLIGLAMALAAVWGGV</sequence>
<dbReference type="EMBL" id="JADGJQ010000014">
    <property type="protein sequence ID" value="KAJ3180934.1"/>
    <property type="molecule type" value="Genomic_DNA"/>
</dbReference>
<comment type="caution">
    <text evidence="2">The sequence shown here is derived from an EMBL/GenBank/DDBJ whole genome shotgun (WGS) entry which is preliminary data.</text>
</comment>
<evidence type="ECO:0000313" key="2">
    <source>
        <dbReference type="EMBL" id="KAJ3180934.1"/>
    </source>
</evidence>